<proteinExistence type="predicted"/>
<dbReference type="EMBL" id="JAEUBD010000095">
    <property type="protein sequence ID" value="KAH3677842.1"/>
    <property type="molecule type" value="Genomic_DNA"/>
</dbReference>
<dbReference type="InterPro" id="IPR015943">
    <property type="entry name" value="WD40/YVTN_repeat-like_dom_sf"/>
</dbReference>
<dbReference type="PANTHER" id="PTHR19857">
    <property type="entry name" value="MITOCHONDRIAL DIVISION PROTEIN 1-RELATED"/>
    <property type="match status" value="1"/>
</dbReference>
<reference evidence="5" key="1">
    <citation type="journal article" date="2021" name="Open Biol.">
        <title>Shared evolutionary footprints suggest mitochondrial oxidative damage underlies multiple complex I losses in fungi.</title>
        <authorList>
            <person name="Schikora-Tamarit M.A."/>
            <person name="Marcet-Houben M."/>
            <person name="Nosek J."/>
            <person name="Gabaldon T."/>
        </authorList>
    </citation>
    <scope>NUCLEOTIDE SEQUENCE</scope>
    <source>
        <strain evidence="5">NCAIM Y.01608</strain>
    </source>
</reference>
<keyword evidence="2" id="KW-0677">Repeat</keyword>
<reference evidence="5" key="2">
    <citation type="submission" date="2021-01" db="EMBL/GenBank/DDBJ databases">
        <authorList>
            <person name="Schikora-Tamarit M.A."/>
        </authorList>
    </citation>
    <scope>NUCLEOTIDE SEQUENCE</scope>
    <source>
        <strain evidence="5">NCAIM Y.01608</strain>
    </source>
</reference>
<gene>
    <name evidence="5" type="ORF">OGATHE_000496</name>
</gene>
<feature type="region of interest" description="Disordered" evidence="4">
    <location>
        <begin position="1"/>
        <end position="36"/>
    </location>
</feature>
<dbReference type="InterPro" id="IPR001680">
    <property type="entry name" value="WD40_rpt"/>
</dbReference>
<feature type="compositionally biased region" description="Acidic residues" evidence="4">
    <location>
        <begin position="1"/>
        <end position="21"/>
    </location>
</feature>
<organism evidence="5 6">
    <name type="scientific">Ogataea polymorpha</name>
    <dbReference type="NCBI Taxonomy" id="460523"/>
    <lineage>
        <taxon>Eukaryota</taxon>
        <taxon>Fungi</taxon>
        <taxon>Dikarya</taxon>
        <taxon>Ascomycota</taxon>
        <taxon>Saccharomycotina</taxon>
        <taxon>Pichiomycetes</taxon>
        <taxon>Pichiales</taxon>
        <taxon>Pichiaceae</taxon>
        <taxon>Ogataea</taxon>
    </lineage>
</organism>
<feature type="repeat" description="WD" evidence="3">
    <location>
        <begin position="51"/>
        <end position="92"/>
    </location>
</feature>
<dbReference type="PROSITE" id="PS50294">
    <property type="entry name" value="WD_REPEATS_REGION"/>
    <property type="match status" value="1"/>
</dbReference>
<dbReference type="Proteomes" id="UP000788993">
    <property type="component" value="Unassembled WGS sequence"/>
</dbReference>
<evidence type="ECO:0000256" key="2">
    <source>
        <dbReference type="ARBA" id="ARBA00022737"/>
    </source>
</evidence>
<dbReference type="Gene3D" id="2.130.10.10">
    <property type="entry name" value="YVTN repeat-like/Quinoprotein amine dehydrogenase"/>
    <property type="match status" value="1"/>
</dbReference>
<evidence type="ECO:0000256" key="3">
    <source>
        <dbReference type="PROSITE-ProRule" id="PRU00221"/>
    </source>
</evidence>
<sequence>MDSEEPEYVNLQEVEEVVEDTGTEHFHSEDEMDEDDEPLEVDLSNNSQGYFDNHQDSVFVVATHPSVPLIMTGGGDNVAYLWTSHTNPTKQVAKLDGYTESVIAGGFTADGSYLVTGDMTGKVLVHKASKKFQVWNLYGTLEDVEEITWIKVHPKQNVFAFGASDGSVWVYQIEPTLEVIFTGFSHSMECTNGLFINVDNLDELNLVTISEDGSIIGWNCFTQTQIYKIDANSGLKGVVTPWVSMEADPNGKAVVVGSRDSQVVVINSETGAIQNSFKVLELQEGQDVFEISIESISWCRDPNLSIAALGLVSGDVFIFDTKTWKVRRTLKCSDAVTKLQFLENSPLLLGASMDGKVYKWDSRTGEQLYTYVGHHMGVLDFALDNSKMRLITAGDEGVSLVFAL</sequence>
<accession>A0A9P8PTI0</accession>
<evidence type="ECO:0000256" key="1">
    <source>
        <dbReference type="ARBA" id="ARBA00022574"/>
    </source>
</evidence>
<comment type="caution">
    <text evidence="5">The sequence shown here is derived from an EMBL/GenBank/DDBJ whole genome shotgun (WGS) entry which is preliminary data.</text>
</comment>
<name>A0A9P8PTI0_9ASCO</name>
<dbReference type="PROSITE" id="PS50082">
    <property type="entry name" value="WD_REPEATS_2"/>
    <property type="match status" value="2"/>
</dbReference>
<dbReference type="PANTHER" id="PTHR19857:SF8">
    <property type="entry name" value="ANGIO-ASSOCIATED MIGRATORY CELL PROTEIN"/>
    <property type="match status" value="1"/>
</dbReference>
<evidence type="ECO:0000256" key="4">
    <source>
        <dbReference type="SAM" id="MobiDB-lite"/>
    </source>
</evidence>
<protein>
    <recommendedName>
        <fullName evidence="7">Anaphase-promoting complex subunit 4 WD40 domain-containing protein</fullName>
    </recommendedName>
</protein>
<keyword evidence="6" id="KW-1185">Reference proteome</keyword>
<dbReference type="AlphaFoldDB" id="A0A9P8PTI0"/>
<keyword evidence="1 3" id="KW-0853">WD repeat</keyword>
<dbReference type="SUPFAM" id="SSF50978">
    <property type="entry name" value="WD40 repeat-like"/>
    <property type="match status" value="1"/>
</dbReference>
<evidence type="ECO:0000313" key="6">
    <source>
        <dbReference type="Proteomes" id="UP000788993"/>
    </source>
</evidence>
<dbReference type="SMART" id="SM00320">
    <property type="entry name" value="WD40"/>
    <property type="match status" value="7"/>
</dbReference>
<evidence type="ECO:0000313" key="5">
    <source>
        <dbReference type="EMBL" id="KAH3677842.1"/>
    </source>
</evidence>
<dbReference type="InterPro" id="IPR036322">
    <property type="entry name" value="WD40_repeat_dom_sf"/>
</dbReference>
<evidence type="ECO:0008006" key="7">
    <source>
        <dbReference type="Google" id="ProtNLM"/>
    </source>
</evidence>
<dbReference type="Pfam" id="PF00400">
    <property type="entry name" value="WD40"/>
    <property type="match status" value="2"/>
</dbReference>
<feature type="repeat" description="WD" evidence="3">
    <location>
        <begin position="333"/>
        <end position="370"/>
    </location>
</feature>
<dbReference type="InterPro" id="IPR051179">
    <property type="entry name" value="WD_repeat_multifunction"/>
</dbReference>